<reference evidence="2 3" key="1">
    <citation type="submission" date="2020-10" db="EMBL/GenBank/DDBJ databases">
        <title>Sequencing the genomes of 1000 actinobacteria strains.</title>
        <authorList>
            <person name="Klenk H.-P."/>
        </authorList>
    </citation>
    <scope>NUCLEOTIDE SEQUENCE [LARGE SCALE GENOMIC DNA]</scope>
    <source>
        <strain evidence="2 3">DSM 43173</strain>
    </source>
</reference>
<gene>
    <name evidence="2" type="ORF">H4W80_006398</name>
</gene>
<proteinExistence type="predicted"/>
<keyword evidence="3" id="KW-1185">Reference proteome</keyword>
<accession>A0ABR9M5E8</accession>
<comment type="caution">
    <text evidence="2">The sequence shown here is derived from an EMBL/GenBank/DDBJ whole genome shotgun (WGS) entry which is preliminary data.</text>
</comment>
<dbReference type="EMBL" id="JADBEK010000001">
    <property type="protein sequence ID" value="MBE1588140.1"/>
    <property type="molecule type" value="Genomic_DNA"/>
</dbReference>
<keyword evidence="1" id="KW-0732">Signal</keyword>
<feature type="signal peptide" evidence="1">
    <location>
        <begin position="1"/>
        <end position="34"/>
    </location>
</feature>
<organism evidence="2 3">
    <name type="scientific">Nonomuraea angiospora</name>
    <dbReference type="NCBI Taxonomy" id="46172"/>
    <lineage>
        <taxon>Bacteria</taxon>
        <taxon>Bacillati</taxon>
        <taxon>Actinomycetota</taxon>
        <taxon>Actinomycetes</taxon>
        <taxon>Streptosporangiales</taxon>
        <taxon>Streptosporangiaceae</taxon>
        <taxon>Nonomuraea</taxon>
    </lineage>
</organism>
<dbReference type="Proteomes" id="UP000633509">
    <property type="component" value="Unassembled WGS sequence"/>
</dbReference>
<evidence type="ECO:0000313" key="3">
    <source>
        <dbReference type="Proteomes" id="UP000633509"/>
    </source>
</evidence>
<evidence type="ECO:0000256" key="1">
    <source>
        <dbReference type="SAM" id="SignalP"/>
    </source>
</evidence>
<sequence length="138" mass="15062">MLHRSLQQTARRAMTTLAMITGLTTALAAGPATAATIDGPVTPAQTNGQIVSTCVAGGHTDIKAFTINGFNQNNNYVAGPKRDLPGDRNGQRCYLLEGWWWKGWIDVDFWDDHDNKLGTRQCNVPVSQIGAVYECHFA</sequence>
<name>A0ABR9M5E8_9ACTN</name>
<evidence type="ECO:0000313" key="2">
    <source>
        <dbReference type="EMBL" id="MBE1588140.1"/>
    </source>
</evidence>
<feature type="chain" id="PRO_5046780259" evidence="1">
    <location>
        <begin position="35"/>
        <end position="138"/>
    </location>
</feature>
<dbReference type="RefSeq" id="WP_192788417.1">
    <property type="nucleotide sequence ID" value="NZ_JADBEK010000001.1"/>
</dbReference>
<protein>
    <submittedName>
        <fullName evidence="2">Uncharacterized protein</fullName>
    </submittedName>
</protein>